<dbReference type="InterPro" id="IPR019999">
    <property type="entry name" value="Anth_synth_I-like"/>
</dbReference>
<dbReference type="InterPro" id="IPR005801">
    <property type="entry name" value="ADC_synthase"/>
</dbReference>
<keyword evidence="12" id="KW-1185">Reference proteome</keyword>
<evidence type="ECO:0000256" key="5">
    <source>
        <dbReference type="ARBA" id="ARBA00022842"/>
    </source>
</evidence>
<dbReference type="PANTHER" id="PTHR11236">
    <property type="entry name" value="AMINOBENZOATE/ANTHRANILATE SYNTHASE"/>
    <property type="match status" value="1"/>
</dbReference>
<dbReference type="Proteomes" id="UP000305471">
    <property type="component" value="Unassembled WGS sequence"/>
</dbReference>
<dbReference type="GO" id="GO:0004049">
    <property type="term" value="F:anthranilate synthase activity"/>
    <property type="evidence" value="ECO:0007669"/>
    <property type="project" value="UniProtKB-EC"/>
</dbReference>
<evidence type="ECO:0000256" key="6">
    <source>
        <dbReference type="ARBA" id="ARBA00023239"/>
    </source>
</evidence>
<dbReference type="AlphaFoldDB" id="A0A4U0ZP38"/>
<evidence type="ECO:0000256" key="2">
    <source>
        <dbReference type="ARBA" id="ARBA00009562"/>
    </source>
</evidence>
<keyword evidence="6 11" id="KW-0456">Lyase</keyword>
<dbReference type="InterPro" id="IPR005257">
    <property type="entry name" value="Anth_synth_I_TrpE"/>
</dbReference>
<organism evidence="11 12">
    <name type="scientific">Alteromonas portus</name>
    <dbReference type="NCBI Taxonomy" id="2565549"/>
    <lineage>
        <taxon>Bacteria</taxon>
        <taxon>Pseudomonadati</taxon>
        <taxon>Pseudomonadota</taxon>
        <taxon>Gammaproteobacteria</taxon>
        <taxon>Alteromonadales</taxon>
        <taxon>Alteromonadaceae</taxon>
        <taxon>Alteromonas/Salinimonas group</taxon>
        <taxon>Alteromonas</taxon>
    </lineage>
</organism>
<evidence type="ECO:0000256" key="1">
    <source>
        <dbReference type="ARBA" id="ARBA00001946"/>
    </source>
</evidence>
<dbReference type="InterPro" id="IPR015890">
    <property type="entry name" value="Chorismate_C"/>
</dbReference>
<dbReference type="PRINTS" id="PR00095">
    <property type="entry name" value="ANTSNTHASEI"/>
</dbReference>
<feature type="domain" description="Anthranilate synthase component I N-terminal" evidence="10">
    <location>
        <begin position="24"/>
        <end position="200"/>
    </location>
</feature>
<evidence type="ECO:0000313" key="11">
    <source>
        <dbReference type="EMBL" id="TKB04022.1"/>
    </source>
</evidence>
<protein>
    <recommendedName>
        <fullName evidence="3">anthranilate synthase</fullName>
        <ecNumber evidence="3">4.1.3.27</ecNumber>
    </recommendedName>
</protein>
<comment type="caution">
    <text evidence="11">The sequence shown here is derived from an EMBL/GenBank/DDBJ whole genome shotgun (WGS) entry which is preliminary data.</text>
</comment>
<dbReference type="SUPFAM" id="SSF56322">
    <property type="entry name" value="ADC synthase"/>
    <property type="match status" value="1"/>
</dbReference>
<keyword evidence="4" id="KW-0479">Metal-binding</keyword>
<dbReference type="RefSeq" id="WP_136781072.1">
    <property type="nucleotide sequence ID" value="NZ_SWCO01000002.1"/>
</dbReference>
<accession>A0A4U0ZP38</accession>
<feature type="region of interest" description="Disordered" evidence="8">
    <location>
        <begin position="250"/>
        <end position="277"/>
    </location>
</feature>
<evidence type="ECO:0000256" key="3">
    <source>
        <dbReference type="ARBA" id="ARBA00012266"/>
    </source>
</evidence>
<dbReference type="Pfam" id="PF00425">
    <property type="entry name" value="Chorismate_bind"/>
    <property type="match status" value="1"/>
</dbReference>
<keyword evidence="5" id="KW-0460">Magnesium</keyword>
<dbReference type="InterPro" id="IPR006805">
    <property type="entry name" value="Anth_synth_I_N"/>
</dbReference>
<proteinExistence type="inferred from homology"/>
<dbReference type="Gene3D" id="3.60.120.10">
    <property type="entry name" value="Anthranilate synthase"/>
    <property type="match status" value="1"/>
</dbReference>
<evidence type="ECO:0000259" key="9">
    <source>
        <dbReference type="Pfam" id="PF00425"/>
    </source>
</evidence>
<dbReference type="GO" id="GO:0000162">
    <property type="term" value="P:L-tryptophan biosynthetic process"/>
    <property type="evidence" value="ECO:0007669"/>
    <property type="project" value="TreeGrafter"/>
</dbReference>
<evidence type="ECO:0000256" key="7">
    <source>
        <dbReference type="ARBA" id="ARBA00047683"/>
    </source>
</evidence>
<dbReference type="OrthoDB" id="9803598at2"/>
<sequence length="578" mass="62953">MSLAELGISPGKVETIEQVGHYVDDPLAAFAHLCGNKNNALLLESAEIDSKDDLQSLLMVDAALRMECRGNRVEVKALTGNGASVLPLFVDHAPDGLHIKERTDTSITMVCDEADGELDEDSRLKAASVMDALRIVINKITPIRQHPHAIFLGGVFAYDMLAGFEKLPDVAEGENDCPDFVFYLAETLITVDHQTRETHLIGSVFSGQDVAQQYFAIAQRLEAIHQQLHDMPAKPVLVGANTAKITDVESEAQSGQSLVSDSENPNETENGQSLSSFDPSVEVSVNLSDEQFCNHVLDLKQHILAGDIFQVVPSRTFSLPCPSPLLAYAKLKESNPSPYMFYMQDAAFSIFGASPESALKYERESNQVEIYPIAGTRPRGKRPDGSIDRDLDSRIELNLREDTKEKSEHIMLVDLARNDVAKVSRPGTRYVKDLLKVDRYSHVMHLVSRVVGQLRDDLDPLHAYQACMNMGTLVGAPKVSAATLIREVEKKRRGSYGGAVGYLNGQGDMDTCIVIRSAFVKNGTAYIQAGAGVVYDSVPQAEADETRAKAQAVIGAVKAALQEEAESINVALNEGGNA</sequence>
<gene>
    <name evidence="11" type="ORF">E5672_04195</name>
</gene>
<dbReference type="EMBL" id="SWCO01000002">
    <property type="protein sequence ID" value="TKB04022.1"/>
    <property type="molecule type" value="Genomic_DNA"/>
</dbReference>
<reference evidence="11 12" key="1">
    <citation type="submission" date="2019-04" db="EMBL/GenBank/DDBJ databases">
        <title>Alteromonas portus sp. nov., an alginate lyase-excreting marine bacterium.</title>
        <authorList>
            <person name="Huang H."/>
            <person name="Mo K."/>
            <person name="Bao S."/>
        </authorList>
    </citation>
    <scope>NUCLEOTIDE SEQUENCE [LARGE SCALE GENOMIC DNA]</scope>
    <source>
        <strain evidence="11 12">HB161718</strain>
    </source>
</reference>
<dbReference type="EC" id="4.1.3.27" evidence="3"/>
<evidence type="ECO:0000256" key="8">
    <source>
        <dbReference type="SAM" id="MobiDB-lite"/>
    </source>
</evidence>
<feature type="compositionally biased region" description="Polar residues" evidence="8">
    <location>
        <begin position="251"/>
        <end position="277"/>
    </location>
</feature>
<evidence type="ECO:0000256" key="4">
    <source>
        <dbReference type="ARBA" id="ARBA00022723"/>
    </source>
</evidence>
<comment type="similarity">
    <text evidence="2">Belongs to the anthranilate synthase component I family.</text>
</comment>
<comment type="catalytic activity">
    <reaction evidence="7">
        <text>chorismate + L-glutamine = anthranilate + pyruvate + L-glutamate + H(+)</text>
        <dbReference type="Rhea" id="RHEA:21732"/>
        <dbReference type="ChEBI" id="CHEBI:15361"/>
        <dbReference type="ChEBI" id="CHEBI:15378"/>
        <dbReference type="ChEBI" id="CHEBI:16567"/>
        <dbReference type="ChEBI" id="CHEBI:29748"/>
        <dbReference type="ChEBI" id="CHEBI:29985"/>
        <dbReference type="ChEBI" id="CHEBI:58359"/>
        <dbReference type="EC" id="4.1.3.27"/>
    </reaction>
</comment>
<dbReference type="NCBIfam" id="NF010079">
    <property type="entry name" value="PRK13564.1"/>
    <property type="match status" value="1"/>
</dbReference>
<name>A0A4U0ZP38_9ALTE</name>
<dbReference type="Pfam" id="PF04715">
    <property type="entry name" value="Anth_synt_I_N"/>
    <property type="match status" value="1"/>
</dbReference>
<feature type="domain" description="Chorismate-utilising enzyme C-terminal" evidence="9">
    <location>
        <begin position="289"/>
        <end position="549"/>
    </location>
</feature>
<evidence type="ECO:0000313" key="12">
    <source>
        <dbReference type="Proteomes" id="UP000305471"/>
    </source>
</evidence>
<comment type="cofactor">
    <cofactor evidence="1">
        <name>Mg(2+)</name>
        <dbReference type="ChEBI" id="CHEBI:18420"/>
    </cofactor>
</comment>
<evidence type="ECO:0000259" key="10">
    <source>
        <dbReference type="Pfam" id="PF04715"/>
    </source>
</evidence>
<dbReference type="NCBIfam" id="TIGR00565">
    <property type="entry name" value="trpE_proteo"/>
    <property type="match status" value="1"/>
</dbReference>
<dbReference type="PANTHER" id="PTHR11236:SF49">
    <property type="entry name" value="ANTHRANILATE SYNTHASE COMPONENT 1"/>
    <property type="match status" value="1"/>
</dbReference>
<dbReference type="GO" id="GO:0046872">
    <property type="term" value="F:metal ion binding"/>
    <property type="evidence" value="ECO:0007669"/>
    <property type="project" value="UniProtKB-KW"/>
</dbReference>